<dbReference type="RefSeq" id="WP_044049512.1">
    <property type="nucleotide sequence ID" value="NZ_CP003984.1"/>
</dbReference>
<dbReference type="KEGG" id="ptp:RCA23_c11340"/>
<dbReference type="InterPro" id="IPR025877">
    <property type="entry name" value="MobA-like_NTP_Trfase"/>
</dbReference>
<dbReference type="EMBL" id="CP003984">
    <property type="protein sequence ID" value="AII86684.1"/>
    <property type="molecule type" value="Genomic_DNA"/>
</dbReference>
<dbReference type="PANTHER" id="PTHR43777">
    <property type="entry name" value="MOLYBDENUM COFACTOR CYTIDYLYLTRANSFERASE"/>
    <property type="match status" value="1"/>
</dbReference>
<keyword evidence="1" id="KW-0460">Magnesium</keyword>
<reference evidence="3 4" key="1">
    <citation type="journal article" date="2014" name="ISME J.">
        <title>Adaptation of an abundant Roseobacter RCA organism to pelagic systems revealed by genomic and transcriptomic analyses.</title>
        <authorList>
            <person name="Voget S."/>
            <person name="Wemheuer B."/>
            <person name="Brinkhoff T."/>
            <person name="Vollmers J."/>
            <person name="Dietrich S."/>
            <person name="Giebel H.A."/>
            <person name="Beardsley C."/>
            <person name="Sardemann C."/>
            <person name="Bakenhus I."/>
            <person name="Billerbeck S."/>
            <person name="Daniel R."/>
            <person name="Simon M."/>
        </authorList>
    </citation>
    <scope>NUCLEOTIDE SEQUENCE [LARGE SCALE GENOMIC DNA]</scope>
    <source>
        <strain evidence="3 4">RCA23</strain>
    </source>
</reference>
<dbReference type="AlphaFoldDB" id="A0AAN0RI85"/>
<gene>
    <name evidence="3" type="ORF">RCA23_c11340</name>
</gene>
<evidence type="ECO:0000313" key="4">
    <source>
        <dbReference type="Proteomes" id="UP000028680"/>
    </source>
</evidence>
<evidence type="ECO:0000256" key="1">
    <source>
        <dbReference type="ARBA" id="ARBA00022842"/>
    </source>
</evidence>
<proteinExistence type="predicted"/>
<protein>
    <recommendedName>
        <fullName evidence="2">MobA-like NTP transferase domain-containing protein</fullName>
    </recommendedName>
</protein>
<feature type="domain" description="MobA-like NTP transferase" evidence="2">
    <location>
        <begin position="6"/>
        <end position="164"/>
    </location>
</feature>
<dbReference type="SUPFAM" id="SSF53448">
    <property type="entry name" value="Nucleotide-diphospho-sugar transferases"/>
    <property type="match status" value="1"/>
</dbReference>
<sequence>MRDVIGIILAGGLSQRMGARNKLLLPVNGVPMVRHMVQNYAAVATCVIVVTGHEAGEIEAALAGTNVVFVFNPGFAEGQQTSVVCGLRAAGADGVVLMGLGDQPQLTADDLRALLDAHQVADPARISIPTADGRRGNPIVIPAELRARLLVDGKSPGCKAFTRAHPKYVQFHQMKSAGFYADVDTPEDYIAIAAAQ</sequence>
<organism evidence="3 4">
    <name type="scientific">Planktomarina temperata RCA23</name>
    <dbReference type="NCBI Taxonomy" id="666509"/>
    <lineage>
        <taxon>Bacteria</taxon>
        <taxon>Pseudomonadati</taxon>
        <taxon>Pseudomonadota</taxon>
        <taxon>Alphaproteobacteria</taxon>
        <taxon>Rhodobacterales</taxon>
        <taxon>Paracoccaceae</taxon>
        <taxon>Planktomarina</taxon>
    </lineage>
</organism>
<accession>A0AAN0RI85</accession>
<dbReference type="Proteomes" id="UP000028680">
    <property type="component" value="Chromosome"/>
</dbReference>
<name>A0AAN0RI85_9RHOB</name>
<evidence type="ECO:0000313" key="3">
    <source>
        <dbReference type="EMBL" id="AII86684.1"/>
    </source>
</evidence>
<evidence type="ECO:0000259" key="2">
    <source>
        <dbReference type="Pfam" id="PF12804"/>
    </source>
</evidence>
<dbReference type="Gene3D" id="3.90.550.10">
    <property type="entry name" value="Spore Coat Polysaccharide Biosynthesis Protein SpsA, Chain A"/>
    <property type="match status" value="1"/>
</dbReference>
<keyword evidence="4" id="KW-1185">Reference proteome</keyword>
<dbReference type="PANTHER" id="PTHR43777:SF1">
    <property type="entry name" value="MOLYBDENUM COFACTOR CYTIDYLYLTRANSFERASE"/>
    <property type="match status" value="1"/>
</dbReference>
<dbReference type="InterPro" id="IPR029044">
    <property type="entry name" value="Nucleotide-diphossugar_trans"/>
</dbReference>
<dbReference type="GO" id="GO:0016779">
    <property type="term" value="F:nucleotidyltransferase activity"/>
    <property type="evidence" value="ECO:0007669"/>
    <property type="project" value="UniProtKB-ARBA"/>
</dbReference>
<dbReference type="CDD" id="cd04182">
    <property type="entry name" value="GT_2_like_f"/>
    <property type="match status" value="1"/>
</dbReference>
<dbReference type="Pfam" id="PF12804">
    <property type="entry name" value="NTP_transf_3"/>
    <property type="match status" value="1"/>
</dbReference>